<protein>
    <recommendedName>
        <fullName evidence="3">CD-NTase-associated protein 12/Pycsar effector protein TIR domain-containing protein</fullName>
    </recommendedName>
</protein>
<dbReference type="PATRIC" id="fig|999552.6.peg.1398"/>
<evidence type="ECO:0000313" key="1">
    <source>
        <dbReference type="EMBL" id="AHD02958.1"/>
    </source>
</evidence>
<organism evidence="1 2">
    <name type="scientific">Leisingera methylohalidivorans DSM 14336</name>
    <dbReference type="NCBI Taxonomy" id="999552"/>
    <lineage>
        <taxon>Bacteria</taxon>
        <taxon>Pseudomonadati</taxon>
        <taxon>Pseudomonadota</taxon>
        <taxon>Alphaproteobacteria</taxon>
        <taxon>Rhodobacterales</taxon>
        <taxon>Roseobacteraceae</taxon>
        <taxon>Leisingera</taxon>
    </lineage>
</organism>
<dbReference type="Proteomes" id="UP000018780">
    <property type="component" value="Chromosome"/>
</dbReference>
<evidence type="ECO:0008006" key="3">
    <source>
        <dbReference type="Google" id="ProtNLM"/>
    </source>
</evidence>
<evidence type="ECO:0000313" key="2">
    <source>
        <dbReference type="Proteomes" id="UP000018780"/>
    </source>
</evidence>
<dbReference type="HOGENOM" id="CLU_677697_0_0_5"/>
<dbReference type="AlphaFoldDB" id="V9VYD6"/>
<accession>V9VYD6</accession>
<sequence>MSETVFWSWQADLNPKVNRSFIRAALDAARGKAQEELQLEEPERTIALDHDTKSAQGMADIVGTIFEQVAKAAIFVADVTPVTTSEAGKAVPNPNVMIELGYAMRALGPERIIAVLNVGCGSGPEALPFDIRQRRILTYNLPPEADSAARAKARSKLTDDLATALVANLQAIERIETEHTEIEMAEEDRHRPGVWKGHWPAIHRAAFGQEKSVLPKLVPRAVLRVAPAEWPSGIPPIAMLDGLSAEATLYAPYGTGTSGDHGPFQDGYLAYWMPPESSNGSEISVFNVAAFLESPGEVWLSDGAIVEKRGGKTFVSHSHLMMNWIRGLDRSHALLDELGAGQRRRVLLEVSDLSGTYWSTQQGYVPSKNRKTRVAYDRTEAKWEPAVRKDTLRQAWNALRNAYSEPPMSADNFDQYYRARAGSA</sequence>
<name>V9VYD6_9RHOB</name>
<dbReference type="RefSeq" id="WP_024089666.1">
    <property type="nucleotide sequence ID" value="NC_023135.1"/>
</dbReference>
<dbReference type="OrthoDB" id="8910972at2"/>
<proteinExistence type="predicted"/>
<gene>
    <name evidence="1" type="ORF">METH_06945</name>
</gene>
<dbReference type="EMBL" id="CP006773">
    <property type="protein sequence ID" value="AHD02958.1"/>
    <property type="molecule type" value="Genomic_DNA"/>
</dbReference>
<keyword evidence="2" id="KW-1185">Reference proteome</keyword>
<reference evidence="1 2" key="1">
    <citation type="submission" date="2013-09" db="EMBL/GenBank/DDBJ databases">
        <authorList>
            <consortium name="DOE Joint Genome Institute"/>
            <person name="Klenk H.-P."/>
            <person name="Huntemann M."/>
            <person name="Han J."/>
            <person name="Chen A."/>
            <person name="Kyrpides N."/>
            <person name="Mavromatis K."/>
            <person name="Markowitz V."/>
            <person name="Palaniappan K."/>
            <person name="Ivanova N."/>
            <person name="Schaumberg A."/>
            <person name="Pati A."/>
            <person name="Liolios K."/>
            <person name="Nordberg H.P."/>
            <person name="Cantor M.N."/>
            <person name="Hua S.X."/>
            <person name="Woyke T."/>
        </authorList>
    </citation>
    <scope>NUCLEOTIDE SEQUENCE [LARGE SCALE GENOMIC DNA]</scope>
    <source>
        <strain evidence="1 2">DSM 14336</strain>
    </source>
</reference>
<dbReference type="KEGG" id="lmd:METH_06945"/>